<dbReference type="EMBL" id="AP014548">
    <property type="protein sequence ID" value="BAO56733.1"/>
    <property type="molecule type" value="Genomic_DNA"/>
</dbReference>
<protein>
    <submittedName>
        <fullName evidence="5">Glycosyl transferase family 2</fullName>
    </submittedName>
</protein>
<evidence type="ECO:0000256" key="3">
    <source>
        <dbReference type="ARBA" id="ARBA00022679"/>
    </source>
</evidence>
<dbReference type="SUPFAM" id="SSF53448">
    <property type="entry name" value="Nucleotide-diphospho-sugar transferases"/>
    <property type="match status" value="1"/>
</dbReference>
<dbReference type="Gene3D" id="3.90.550.10">
    <property type="entry name" value="Spore Coat Polysaccharide Biosynthesis Protein SpsA, Chain A"/>
    <property type="match status" value="1"/>
</dbReference>
<dbReference type="KEGG" id="nmf:NMS_2724"/>
<dbReference type="AlphaFoldDB" id="W8VWY7"/>
<dbReference type="InterPro" id="IPR050834">
    <property type="entry name" value="Glycosyltransf_2"/>
</dbReference>
<proteinExistence type="inferred from homology"/>
<comment type="similarity">
    <text evidence="1">Belongs to the glycosyltransferase 2 family.</text>
</comment>
<sequence length="289" mass="33823">MHDNLRPLVSCLILNWNRKIETARCIDSVKRQTYNNLEIIIVDNGSDDGSVQFLKDKYPNIPLIELAQNFGCPGGRNRGLEYCNGEYIFHVDNDGVLHEKAIENAIRLITRDDDIAILTGLVMDFDDPEQIVSNLIIDDPKQSITNLFQGGISMHRKSIYDLVSKYPDDYMYGGEETFLSLKLLDFGFKIMKSNQVILWHKKSEFARHNGIETIRKWSNSLVNAYQLYPSLKFLQFFVYYHCVYPFYALRAGYFKLFFKNLFETYSRLRNYSRDPIKTATYYKFKCLEP</sequence>
<reference evidence="5 6" key="1">
    <citation type="journal article" date="2014" name="Proc. Natl. Acad. Sci. U.S.A.">
        <title>Functional characterization of flavobacteria rhodopsins reveals a unique class of light-driven chloride pump in bacteria.</title>
        <authorList>
            <person name="Yoshizawa S."/>
            <person name="Kumagai Y."/>
            <person name="Kim H."/>
            <person name="Ogura Y."/>
            <person name="Hayashi T."/>
            <person name="Iwasaki W."/>
            <person name="DeLong E.F."/>
            <person name="Kogure K."/>
        </authorList>
    </citation>
    <scope>NUCLEOTIDE SEQUENCE [LARGE SCALE GENOMIC DNA]</scope>
    <source>
        <strain evidence="5 6">S1-08</strain>
    </source>
</reference>
<evidence type="ECO:0000259" key="4">
    <source>
        <dbReference type="Pfam" id="PF00535"/>
    </source>
</evidence>
<dbReference type="RefSeq" id="WP_041497241.1">
    <property type="nucleotide sequence ID" value="NZ_AP014548.1"/>
</dbReference>
<dbReference type="OrthoDB" id="597270at2"/>
<keyword evidence="6" id="KW-1185">Reference proteome</keyword>
<keyword evidence="3 5" id="KW-0808">Transferase</keyword>
<name>W8VWY7_9FLAO</name>
<dbReference type="Proteomes" id="UP000031760">
    <property type="component" value="Chromosome"/>
</dbReference>
<dbReference type="PANTHER" id="PTHR43685">
    <property type="entry name" value="GLYCOSYLTRANSFERASE"/>
    <property type="match status" value="1"/>
</dbReference>
<evidence type="ECO:0000313" key="5">
    <source>
        <dbReference type="EMBL" id="BAO56733.1"/>
    </source>
</evidence>
<dbReference type="InterPro" id="IPR001173">
    <property type="entry name" value="Glyco_trans_2-like"/>
</dbReference>
<dbReference type="InterPro" id="IPR029044">
    <property type="entry name" value="Nucleotide-diphossugar_trans"/>
</dbReference>
<evidence type="ECO:0000313" key="6">
    <source>
        <dbReference type="Proteomes" id="UP000031760"/>
    </source>
</evidence>
<dbReference type="GO" id="GO:0016757">
    <property type="term" value="F:glycosyltransferase activity"/>
    <property type="evidence" value="ECO:0007669"/>
    <property type="project" value="UniProtKB-KW"/>
</dbReference>
<dbReference type="STRING" id="1454201.NMS_2724"/>
<keyword evidence="2" id="KW-0328">Glycosyltransferase</keyword>
<feature type="domain" description="Glycosyltransferase 2-like" evidence="4">
    <location>
        <begin position="10"/>
        <end position="135"/>
    </location>
</feature>
<accession>W8VWY7</accession>
<organism evidence="5 6">
    <name type="scientific">Nonlabens marinus S1-08</name>
    <dbReference type="NCBI Taxonomy" id="1454201"/>
    <lineage>
        <taxon>Bacteria</taxon>
        <taxon>Pseudomonadati</taxon>
        <taxon>Bacteroidota</taxon>
        <taxon>Flavobacteriia</taxon>
        <taxon>Flavobacteriales</taxon>
        <taxon>Flavobacteriaceae</taxon>
        <taxon>Nonlabens</taxon>
    </lineage>
</organism>
<evidence type="ECO:0000256" key="1">
    <source>
        <dbReference type="ARBA" id="ARBA00006739"/>
    </source>
</evidence>
<dbReference type="Pfam" id="PF00535">
    <property type="entry name" value="Glycos_transf_2"/>
    <property type="match status" value="1"/>
</dbReference>
<dbReference type="CDD" id="cd04186">
    <property type="entry name" value="GT_2_like_c"/>
    <property type="match status" value="1"/>
</dbReference>
<dbReference type="HOGENOM" id="CLU_023845_4_1_10"/>
<dbReference type="PANTHER" id="PTHR43685:SF5">
    <property type="entry name" value="GLYCOSYLTRANSFERASE EPSE-RELATED"/>
    <property type="match status" value="1"/>
</dbReference>
<evidence type="ECO:0000256" key="2">
    <source>
        <dbReference type="ARBA" id="ARBA00022676"/>
    </source>
</evidence>
<gene>
    <name evidence="5" type="ORF">NMS_2724</name>
</gene>